<feature type="compositionally biased region" description="Basic and acidic residues" evidence="3">
    <location>
        <begin position="20"/>
        <end position="33"/>
    </location>
</feature>
<dbReference type="InterPro" id="IPR007930">
    <property type="entry name" value="DUF724"/>
</dbReference>
<feature type="domain" description="Agenet" evidence="4">
    <location>
        <begin position="30"/>
        <end position="108"/>
    </location>
</feature>
<dbReference type="KEGG" id="jcu:105647314"/>
<evidence type="ECO:0000256" key="1">
    <source>
        <dbReference type="ARBA" id="ARBA00022448"/>
    </source>
</evidence>
<keyword evidence="2" id="KW-0341">Growth regulation</keyword>
<dbReference type="EMBL" id="KK915213">
    <property type="protein sequence ID" value="KDP23273.1"/>
    <property type="molecule type" value="Genomic_DNA"/>
</dbReference>
<keyword evidence="1" id="KW-0813">Transport</keyword>
<feature type="domain" description="Agenet" evidence="4">
    <location>
        <begin position="256"/>
        <end position="312"/>
    </location>
</feature>
<keyword evidence="6" id="KW-1185">Reference proteome</keyword>
<dbReference type="Pfam" id="PF05266">
    <property type="entry name" value="DUF724"/>
    <property type="match status" value="1"/>
</dbReference>
<dbReference type="CDD" id="cd20406">
    <property type="entry name" value="Tudor_Agenet_AtDUF_rpt2_4"/>
    <property type="match status" value="2"/>
</dbReference>
<dbReference type="PANTHER" id="PTHR31917">
    <property type="entry name" value="AGENET DOMAIN-CONTAINING PROTEIN-RELATED"/>
    <property type="match status" value="1"/>
</dbReference>
<reference evidence="5 6" key="1">
    <citation type="journal article" date="2014" name="PLoS ONE">
        <title>Global Analysis of Gene Expression Profiles in Physic Nut (Jatropha curcas L.) Seedlings Exposed to Salt Stress.</title>
        <authorList>
            <person name="Zhang L."/>
            <person name="Zhang C."/>
            <person name="Wu P."/>
            <person name="Chen Y."/>
            <person name="Li M."/>
            <person name="Jiang H."/>
            <person name="Wu G."/>
        </authorList>
    </citation>
    <scope>NUCLEOTIDE SEQUENCE [LARGE SCALE GENOMIC DNA]</scope>
    <source>
        <strain evidence="6">cv. GZQX0401</strain>
        <tissue evidence="5">Young leaves</tissue>
    </source>
</reference>
<dbReference type="PANTHER" id="PTHR31917:SF142">
    <property type="entry name" value="AGENET DOMAIN-CONTAINING PROTEIN"/>
    <property type="match status" value="1"/>
</dbReference>
<protein>
    <recommendedName>
        <fullName evidence="4">Agenet domain-containing protein</fullName>
    </recommendedName>
</protein>
<feature type="region of interest" description="Disordered" evidence="3">
    <location>
        <begin position="358"/>
        <end position="419"/>
    </location>
</feature>
<proteinExistence type="predicted"/>
<dbReference type="AlphaFoldDB" id="A0A067JKF1"/>
<sequence>MEIRKGGVNSPRSRSTAGKANDKDNGKKTDFLREGNQVEVSSDDEGFKGAWYVATIIKSPASSRTSNSKRKAKALVQYHNLVSDINENEPLTEYVAPSFIRPLPLPMNPNFDQSFEPYDVVDASHRDGWWKGVVLNVLEGNTDSKKYTVFFENPPEQFEFASKDLRFHCDWIKGEWVRPPKQERMDCLKFGKGMAVEVSLDKENDAWFPATVIEEVGFNSFLVEYSSSRNGDEDGRMKRLVDCFHIRAPPPNIEVKNFEILETVDVFYDSSWRHGLITKILTNGRYNVFIKYADMEKQFSQSEIRPHLNLVNGTWVSHSRVICWPWFQDTSTSVQIDEQSRYADNNGKNPEVAIQIESSSAAKDSSELKSPCKSLKKNRLEQSTPTDAKSVSKKAKKRTPKSDEALSCPSKKLRKEKSANHSLAQAFLAKLVQTETTNQEGQVTNSTLTKCTSQYLDASNPSAGSESRIMGNNMGPNQQEAGLVNEMTGSICNKEGQLNSEDVEDKIQGESAEFIVEVGHVEKYADSSAALAEWRKVSHANYQLPDQEINKQKESDGIGQQKGKKHNVVEDGASKMGFEDCATKEVELSAVIGMESGDGLVKISALVSSANNMAKEVSLVDVGASSNTTNDGQALSICFEGTGERQVENLSQCSAVNVPEGSELVNGQGIPFVKSSSIWKNIESLEVFKFLPQKPHFGPLIDCKVASREGCAIGNMLTFATVVERTSKLKVDDPRDLFDSYIETLTDLEMLGFDVKLVMDRLNRLLAIKDRQEQLQHQSKDVAIQIEECVHEKTKLREDIDKIDKIISELEEQRAMKVSLKVTQESEIIALQVGANGISEDILSAMHEFESLAASPW</sequence>
<dbReference type="Pfam" id="PF05641">
    <property type="entry name" value="Agenet"/>
    <property type="match status" value="2"/>
</dbReference>
<dbReference type="STRING" id="180498.A0A067JKF1"/>
<accession>A0A067JKF1</accession>
<gene>
    <name evidence="5" type="ORF">JCGZ_23106</name>
</gene>
<dbReference type="InterPro" id="IPR008395">
    <property type="entry name" value="Agenet-like_dom"/>
</dbReference>
<dbReference type="CDD" id="cd20405">
    <property type="entry name" value="Tudor_Agenet_AtDUF_rpt1_3"/>
    <property type="match status" value="1"/>
</dbReference>
<feature type="domain" description="Agenet" evidence="4">
    <location>
        <begin position="113"/>
        <end position="173"/>
    </location>
</feature>
<dbReference type="InterPro" id="IPR014002">
    <property type="entry name" value="Agenet_dom_plant"/>
</dbReference>
<evidence type="ECO:0000259" key="4">
    <source>
        <dbReference type="SMART" id="SM00743"/>
    </source>
</evidence>
<organism evidence="5 6">
    <name type="scientific">Jatropha curcas</name>
    <name type="common">Barbados nut</name>
    <dbReference type="NCBI Taxonomy" id="180498"/>
    <lineage>
        <taxon>Eukaryota</taxon>
        <taxon>Viridiplantae</taxon>
        <taxon>Streptophyta</taxon>
        <taxon>Embryophyta</taxon>
        <taxon>Tracheophyta</taxon>
        <taxon>Spermatophyta</taxon>
        <taxon>Magnoliopsida</taxon>
        <taxon>eudicotyledons</taxon>
        <taxon>Gunneridae</taxon>
        <taxon>Pentapetalae</taxon>
        <taxon>rosids</taxon>
        <taxon>fabids</taxon>
        <taxon>Malpighiales</taxon>
        <taxon>Euphorbiaceae</taxon>
        <taxon>Crotonoideae</taxon>
        <taxon>Jatropheae</taxon>
        <taxon>Jatropha</taxon>
    </lineage>
</organism>
<feature type="region of interest" description="Disordered" evidence="3">
    <location>
        <begin position="1"/>
        <end position="39"/>
    </location>
</feature>
<dbReference type="SMART" id="SM00743">
    <property type="entry name" value="Agenet"/>
    <property type="match status" value="4"/>
</dbReference>
<feature type="domain" description="Agenet" evidence="4">
    <location>
        <begin position="188"/>
        <end position="254"/>
    </location>
</feature>
<evidence type="ECO:0000313" key="5">
    <source>
        <dbReference type="EMBL" id="KDP23273.1"/>
    </source>
</evidence>
<dbReference type="OrthoDB" id="1154930at2759"/>
<dbReference type="Proteomes" id="UP000027138">
    <property type="component" value="Unassembled WGS sequence"/>
</dbReference>
<evidence type="ECO:0000256" key="2">
    <source>
        <dbReference type="ARBA" id="ARBA00022604"/>
    </source>
</evidence>
<name>A0A067JKF1_JATCU</name>
<evidence type="ECO:0000256" key="3">
    <source>
        <dbReference type="SAM" id="MobiDB-lite"/>
    </source>
</evidence>
<evidence type="ECO:0000313" key="6">
    <source>
        <dbReference type="Proteomes" id="UP000027138"/>
    </source>
</evidence>